<dbReference type="EMBL" id="JAQJAN010000006">
    <property type="protein sequence ID" value="KAJ5727360.1"/>
    <property type="molecule type" value="Genomic_DNA"/>
</dbReference>
<keyword evidence="2" id="KW-1133">Transmembrane helix</keyword>
<name>A0AAD6HM59_9EURO</name>
<feature type="compositionally biased region" description="Basic and acidic residues" evidence="1">
    <location>
        <begin position="174"/>
        <end position="194"/>
    </location>
</feature>
<sequence>MSQNSTTPVVLDCSDSPLSVTGNVIGIITFVYAVFIPFLYRSKTLVRAKDETRRFYTRANRVYHSLVEAQKRIEAYFTVFDLTMNKEIRSLLEDAKYWSLQYKPDRHEDGLVAKGTYLLKKEDMARVLEGMLETQARLDGTYQVDLNAKYELPQKRAYVDMSEIYLNPSEVGWTEDKEDKEEKEGEDRGDRGDIEEPSQMFQGPEPERPPVCDCGQSDTPDSNGNPRICSDAYGEPLIQRKGYGRSIHHRALKSILIQKGDRGVFSALGMRRYSRDS</sequence>
<organism evidence="3 4">
    <name type="scientific">Penicillium malachiteum</name>
    <dbReference type="NCBI Taxonomy" id="1324776"/>
    <lineage>
        <taxon>Eukaryota</taxon>
        <taxon>Fungi</taxon>
        <taxon>Dikarya</taxon>
        <taxon>Ascomycota</taxon>
        <taxon>Pezizomycotina</taxon>
        <taxon>Eurotiomycetes</taxon>
        <taxon>Eurotiomycetidae</taxon>
        <taxon>Eurotiales</taxon>
        <taxon>Aspergillaceae</taxon>
        <taxon>Penicillium</taxon>
    </lineage>
</organism>
<evidence type="ECO:0000313" key="3">
    <source>
        <dbReference type="EMBL" id="KAJ5727360.1"/>
    </source>
</evidence>
<keyword evidence="4" id="KW-1185">Reference proteome</keyword>
<reference evidence="3" key="2">
    <citation type="submission" date="2023-01" db="EMBL/GenBank/DDBJ databases">
        <authorList>
            <person name="Petersen C."/>
        </authorList>
    </citation>
    <scope>NUCLEOTIDE SEQUENCE</scope>
    <source>
        <strain evidence="3">IBT 17514</strain>
    </source>
</reference>
<feature type="region of interest" description="Disordered" evidence="1">
    <location>
        <begin position="170"/>
        <end position="230"/>
    </location>
</feature>
<gene>
    <name evidence="3" type="ORF">N7493_005180</name>
</gene>
<evidence type="ECO:0000313" key="4">
    <source>
        <dbReference type="Proteomes" id="UP001215712"/>
    </source>
</evidence>
<dbReference type="AlphaFoldDB" id="A0AAD6HM59"/>
<proteinExistence type="predicted"/>
<accession>A0AAD6HM59</accession>
<keyword evidence="2" id="KW-0472">Membrane</keyword>
<keyword evidence="2" id="KW-0812">Transmembrane</keyword>
<dbReference type="Proteomes" id="UP001215712">
    <property type="component" value="Unassembled WGS sequence"/>
</dbReference>
<feature type="transmembrane region" description="Helical" evidence="2">
    <location>
        <begin position="20"/>
        <end position="40"/>
    </location>
</feature>
<feature type="compositionally biased region" description="Polar residues" evidence="1">
    <location>
        <begin position="216"/>
        <end position="225"/>
    </location>
</feature>
<comment type="caution">
    <text evidence="3">The sequence shown here is derived from an EMBL/GenBank/DDBJ whole genome shotgun (WGS) entry which is preliminary data.</text>
</comment>
<evidence type="ECO:0000256" key="1">
    <source>
        <dbReference type="SAM" id="MobiDB-lite"/>
    </source>
</evidence>
<protein>
    <submittedName>
        <fullName evidence="3">Uncharacterized protein</fullName>
    </submittedName>
</protein>
<reference evidence="3" key="1">
    <citation type="journal article" date="2023" name="IMA Fungus">
        <title>Comparative genomic study of the Penicillium genus elucidates a diverse pangenome and 15 lateral gene transfer events.</title>
        <authorList>
            <person name="Petersen C."/>
            <person name="Sorensen T."/>
            <person name="Nielsen M.R."/>
            <person name="Sondergaard T.E."/>
            <person name="Sorensen J.L."/>
            <person name="Fitzpatrick D.A."/>
            <person name="Frisvad J.C."/>
            <person name="Nielsen K.L."/>
        </authorList>
    </citation>
    <scope>NUCLEOTIDE SEQUENCE</scope>
    <source>
        <strain evidence="3">IBT 17514</strain>
    </source>
</reference>
<evidence type="ECO:0000256" key="2">
    <source>
        <dbReference type="SAM" id="Phobius"/>
    </source>
</evidence>